<dbReference type="PANTHER" id="PTHR11601:SF34">
    <property type="entry name" value="CYSTEINE DESULFURASE"/>
    <property type="match status" value="1"/>
</dbReference>
<dbReference type="PROSITE" id="PS00595">
    <property type="entry name" value="AA_TRANSFER_CLASS_5"/>
    <property type="match status" value="1"/>
</dbReference>
<organism evidence="12 13">
    <name type="scientific">Niabella pedocola</name>
    <dbReference type="NCBI Taxonomy" id="1752077"/>
    <lineage>
        <taxon>Bacteria</taxon>
        <taxon>Pseudomonadati</taxon>
        <taxon>Bacteroidota</taxon>
        <taxon>Chitinophagia</taxon>
        <taxon>Chitinophagales</taxon>
        <taxon>Chitinophagaceae</taxon>
        <taxon>Niabella</taxon>
    </lineage>
</organism>
<comment type="caution">
    <text evidence="12">The sequence shown here is derived from an EMBL/GenBank/DDBJ whole genome shotgun (WGS) entry which is preliminary data.</text>
</comment>
<keyword evidence="4" id="KW-0808">Transferase</keyword>
<dbReference type="SUPFAM" id="SSF53383">
    <property type="entry name" value="PLP-dependent transferases"/>
    <property type="match status" value="1"/>
</dbReference>
<dbReference type="Pfam" id="PF00266">
    <property type="entry name" value="Aminotran_5"/>
    <property type="match status" value="1"/>
</dbReference>
<keyword evidence="13" id="KW-1185">Reference proteome</keyword>
<keyword evidence="12" id="KW-0032">Aminotransferase</keyword>
<dbReference type="InterPro" id="IPR015424">
    <property type="entry name" value="PyrdxlP-dep_Trfase"/>
</dbReference>
<reference evidence="12 13" key="1">
    <citation type="submission" date="2021-11" db="EMBL/GenBank/DDBJ databases">
        <title>Genomic of Niabella pedocola.</title>
        <authorList>
            <person name="Wu T."/>
        </authorList>
    </citation>
    <scope>NUCLEOTIDE SEQUENCE [LARGE SCALE GENOMIC DNA]</scope>
    <source>
        <strain evidence="12 13">JCM 31011</strain>
    </source>
</reference>
<dbReference type="Proteomes" id="UP001199816">
    <property type="component" value="Unassembled WGS sequence"/>
</dbReference>
<proteinExistence type="inferred from homology"/>
<evidence type="ECO:0000259" key="11">
    <source>
        <dbReference type="Pfam" id="PF00266"/>
    </source>
</evidence>
<dbReference type="Gene3D" id="3.40.640.10">
    <property type="entry name" value="Type I PLP-dependent aspartate aminotransferase-like (Major domain)"/>
    <property type="match status" value="1"/>
</dbReference>
<comment type="cofactor">
    <cofactor evidence="1 10">
        <name>pyridoxal 5'-phosphate</name>
        <dbReference type="ChEBI" id="CHEBI:597326"/>
    </cofactor>
</comment>
<dbReference type="InterPro" id="IPR020578">
    <property type="entry name" value="Aminotrans_V_PyrdxlP_BS"/>
</dbReference>
<name>A0ABS8PT91_9BACT</name>
<dbReference type="Gene3D" id="3.90.1150.10">
    <property type="entry name" value="Aspartate Aminotransferase, domain 1"/>
    <property type="match status" value="1"/>
</dbReference>
<evidence type="ECO:0000256" key="8">
    <source>
        <dbReference type="ARBA" id="ARBA00023014"/>
    </source>
</evidence>
<evidence type="ECO:0000256" key="1">
    <source>
        <dbReference type="ARBA" id="ARBA00001933"/>
    </source>
</evidence>
<evidence type="ECO:0000256" key="3">
    <source>
        <dbReference type="ARBA" id="ARBA00012239"/>
    </source>
</evidence>
<dbReference type="EC" id="2.8.1.7" evidence="3"/>
<dbReference type="InterPro" id="IPR016454">
    <property type="entry name" value="Cysteine_dSase"/>
</dbReference>
<keyword evidence="5" id="KW-0479">Metal-binding</keyword>
<evidence type="ECO:0000313" key="12">
    <source>
        <dbReference type="EMBL" id="MCD2424039.1"/>
    </source>
</evidence>
<dbReference type="GO" id="GO:0008483">
    <property type="term" value="F:transaminase activity"/>
    <property type="evidence" value="ECO:0007669"/>
    <property type="project" value="UniProtKB-KW"/>
</dbReference>
<feature type="domain" description="Aminotransferase class V" evidence="11">
    <location>
        <begin position="6"/>
        <end position="368"/>
    </location>
</feature>
<dbReference type="InterPro" id="IPR015421">
    <property type="entry name" value="PyrdxlP-dep_Trfase_major"/>
</dbReference>
<gene>
    <name evidence="12" type="ORF">LQ567_14770</name>
</gene>
<comment type="similarity">
    <text evidence="2">Belongs to the class-V pyridoxal-phosphate-dependent aminotransferase family. NifS/IscS subfamily.</text>
</comment>
<comment type="catalytic activity">
    <reaction evidence="9">
        <text>(sulfur carrier)-H + L-cysteine = (sulfur carrier)-SH + L-alanine</text>
        <dbReference type="Rhea" id="RHEA:43892"/>
        <dbReference type="Rhea" id="RHEA-COMP:14737"/>
        <dbReference type="Rhea" id="RHEA-COMP:14739"/>
        <dbReference type="ChEBI" id="CHEBI:29917"/>
        <dbReference type="ChEBI" id="CHEBI:35235"/>
        <dbReference type="ChEBI" id="CHEBI:57972"/>
        <dbReference type="ChEBI" id="CHEBI:64428"/>
        <dbReference type="EC" id="2.8.1.7"/>
    </reaction>
</comment>
<dbReference type="InterPro" id="IPR000192">
    <property type="entry name" value="Aminotrans_V_dom"/>
</dbReference>
<dbReference type="PANTHER" id="PTHR11601">
    <property type="entry name" value="CYSTEINE DESULFURYLASE FAMILY MEMBER"/>
    <property type="match status" value="1"/>
</dbReference>
<dbReference type="InterPro" id="IPR015422">
    <property type="entry name" value="PyrdxlP-dep_Trfase_small"/>
</dbReference>
<evidence type="ECO:0000256" key="2">
    <source>
        <dbReference type="ARBA" id="ARBA00006490"/>
    </source>
</evidence>
<sequence length="392" mass="42380">MLRFPIYLDNCATTACDPRVVEAMLPYFTQHYGNASSSSHSFGWKAKAAVEEAQQQIAALIGARPEEIIFTSGATESCNLALRGICDLYAGADRHIITVKTEHKAVLDTCRELEKSGAEITYLDVDQNGQINLQALEAAIKPATILIAVMWANNETGVVMPINEIGAIARARQVLFFSDATQAVGKIPVNVKDAGLGLMALSSHKLYGPKGVGALYVSRRNPRVRLAAQITGGGQQQHIRSGTLNVPGIVGFGKAAALGRESMQEEVLRLRPFRDQLETALLRIPDVYINGAASERLPQVCNASFDYLNSNEILSALNKDLAVSSGSACTSGSLDPSYVLKAMQLPDARAKAAIRFSCGRYTTAEEIDHTIRFVTDTIGTLRKSSPAWLLRD</sequence>
<evidence type="ECO:0000313" key="13">
    <source>
        <dbReference type="Proteomes" id="UP001199816"/>
    </source>
</evidence>
<dbReference type="EMBL" id="JAJNEC010000005">
    <property type="protein sequence ID" value="MCD2424039.1"/>
    <property type="molecule type" value="Genomic_DNA"/>
</dbReference>
<evidence type="ECO:0000256" key="6">
    <source>
        <dbReference type="ARBA" id="ARBA00022898"/>
    </source>
</evidence>
<keyword evidence="7" id="KW-0408">Iron</keyword>
<dbReference type="PIRSF" id="PIRSF005572">
    <property type="entry name" value="NifS"/>
    <property type="match status" value="1"/>
</dbReference>
<evidence type="ECO:0000256" key="9">
    <source>
        <dbReference type="ARBA" id="ARBA00050776"/>
    </source>
</evidence>
<evidence type="ECO:0000256" key="10">
    <source>
        <dbReference type="RuleBase" id="RU004504"/>
    </source>
</evidence>
<keyword evidence="8" id="KW-0411">Iron-sulfur</keyword>
<accession>A0ABS8PT91</accession>
<protein>
    <recommendedName>
        <fullName evidence="3">cysteine desulfurase</fullName>
        <ecNumber evidence="3">2.8.1.7</ecNumber>
    </recommendedName>
</protein>
<evidence type="ECO:0000256" key="4">
    <source>
        <dbReference type="ARBA" id="ARBA00022679"/>
    </source>
</evidence>
<dbReference type="RefSeq" id="WP_231005295.1">
    <property type="nucleotide sequence ID" value="NZ_JAJNEC010000005.1"/>
</dbReference>
<evidence type="ECO:0000256" key="7">
    <source>
        <dbReference type="ARBA" id="ARBA00023004"/>
    </source>
</evidence>
<keyword evidence="6" id="KW-0663">Pyridoxal phosphate</keyword>
<evidence type="ECO:0000256" key="5">
    <source>
        <dbReference type="ARBA" id="ARBA00022723"/>
    </source>
</evidence>